<evidence type="ECO:0000313" key="4">
    <source>
        <dbReference type="Proteomes" id="UP000310158"/>
    </source>
</evidence>
<feature type="compositionally biased region" description="Pro residues" evidence="1">
    <location>
        <begin position="149"/>
        <end position="163"/>
    </location>
</feature>
<dbReference type="InterPro" id="IPR052953">
    <property type="entry name" value="Ser-rich/MCO-related"/>
</dbReference>
<dbReference type="Proteomes" id="UP000310158">
    <property type="component" value="Unassembled WGS sequence"/>
</dbReference>
<feature type="domain" description="Bacteriophage T5 Orf172 DNA-binding" evidence="2">
    <location>
        <begin position="298"/>
        <end position="388"/>
    </location>
</feature>
<dbReference type="EMBL" id="SGPL01000008">
    <property type="protein sequence ID" value="THH21089.1"/>
    <property type="molecule type" value="Genomic_DNA"/>
</dbReference>
<dbReference type="SUPFAM" id="SSF49503">
    <property type="entry name" value="Cupredoxins"/>
    <property type="match status" value="2"/>
</dbReference>
<feature type="compositionally biased region" description="Low complexity" evidence="1">
    <location>
        <begin position="626"/>
        <end position="644"/>
    </location>
</feature>
<name>A0A4S4M7E9_9AGAM</name>
<feature type="compositionally biased region" description="Pro residues" evidence="1">
    <location>
        <begin position="116"/>
        <end position="127"/>
    </location>
</feature>
<dbReference type="InterPro" id="IPR008972">
    <property type="entry name" value="Cupredoxin"/>
</dbReference>
<feature type="region of interest" description="Disordered" evidence="1">
    <location>
        <begin position="99"/>
        <end position="133"/>
    </location>
</feature>
<reference evidence="3 4" key="1">
    <citation type="submission" date="2019-02" db="EMBL/GenBank/DDBJ databases">
        <title>Genome sequencing of the rare red list fungi Bondarzewia mesenterica.</title>
        <authorList>
            <person name="Buettner E."/>
            <person name="Kellner H."/>
        </authorList>
    </citation>
    <scope>NUCLEOTIDE SEQUENCE [LARGE SCALE GENOMIC DNA]</scope>
    <source>
        <strain evidence="3 4">DSM 108281</strain>
    </source>
</reference>
<sequence length="811" mass="87016">MSRHQPIPIKRPSINTSNTNDSSRDLVESFDALALAGRRKPSTSTGPRRSGEQNIPHAGAFIGGFNPGFIPPPGIIYPQSEPVRTDPVLFSGHITVKSHPDIPHGSSDLTRLGRVPPLPHPPAPLSMPTPQHGPRISRTMQYATMGIAPSPPPSISTPAPTPPATLTKPHSDPIVPTSIASSSRTPQRPRVSTPEQVRRTASEPLSPVSTSSTPGRELEQCSGITLAGKRCTRKAKKNPYQDKVYCHQHKIKDDDFLVLKKNEFVTFADWIPDYLSSSTQDDLREEMSKTRSSSDKEGYIYAFLIRDSDMPDHIHIKVGRTTNLNRRIDQWDKQCFSKQQNLLGWWPGGLDTGETSVIKGRVKAGQPGAWCHRLERLVHLELADLVANMQYLDSGWPQKVVTEPKKGADKIESDTAHKEIFTFRRVKEGRYEGNEWELIVKPVIEKWGGFVSNARSPLFPLLIEMFSSLVALAAVASLAAIPPTLGVEHQVVVGGPGILQYNPSNVTADPGDVVTFIFKQKNHTVTQSTFANPCQQSNGGFDTSFVFVPDNATDNFPVAQFTVEDTNPVWVYCRQADHCQLGMVFAINPGDKLAAFQAAATGNATSQSSAVASSAAASSTVAATATASATGSGATPTPTSSSSSTDHRVIVGGPNNLTFQPANITAQPNDTITFEFHQKNHTATQSTFASPCVGLTQSSTSGQVGFNSGFVPVSDNATSFPTFTIKVNDSAPIWAFCAQANHCGSGMVFSVNANESSPNTFAAFQARAKQINGTSSNSTSSPSGSSNGATSLHRSAGIAIALISAVLGLFL</sequence>
<dbReference type="CDD" id="cd00920">
    <property type="entry name" value="Cupredoxin"/>
    <property type="match status" value="2"/>
</dbReference>
<feature type="region of interest" description="Disordered" evidence="1">
    <location>
        <begin position="626"/>
        <end position="650"/>
    </location>
</feature>
<dbReference type="PANTHER" id="PTHR34883">
    <property type="entry name" value="SERINE-RICH PROTEIN, PUTATIVE-RELATED-RELATED"/>
    <property type="match status" value="1"/>
</dbReference>
<evidence type="ECO:0000259" key="2">
    <source>
        <dbReference type="Pfam" id="PF10544"/>
    </source>
</evidence>
<proteinExistence type="predicted"/>
<dbReference type="Gene3D" id="2.60.40.420">
    <property type="entry name" value="Cupredoxins - blue copper proteins"/>
    <property type="match status" value="2"/>
</dbReference>
<dbReference type="AlphaFoldDB" id="A0A4S4M7E9"/>
<dbReference type="InterPro" id="IPR018306">
    <property type="entry name" value="Phage_T5_Orf172_DNA-bd"/>
</dbReference>
<feature type="region of interest" description="Disordered" evidence="1">
    <location>
        <begin position="1"/>
        <end position="55"/>
    </location>
</feature>
<evidence type="ECO:0000313" key="3">
    <source>
        <dbReference type="EMBL" id="THH21089.1"/>
    </source>
</evidence>
<accession>A0A4S4M7E9</accession>
<dbReference type="OrthoDB" id="1921208at2759"/>
<dbReference type="Pfam" id="PF10544">
    <property type="entry name" value="T5orf172"/>
    <property type="match status" value="1"/>
</dbReference>
<protein>
    <recommendedName>
        <fullName evidence="2">Bacteriophage T5 Orf172 DNA-binding domain-containing protein</fullName>
    </recommendedName>
</protein>
<organism evidence="3 4">
    <name type="scientific">Bondarzewia mesenterica</name>
    <dbReference type="NCBI Taxonomy" id="1095465"/>
    <lineage>
        <taxon>Eukaryota</taxon>
        <taxon>Fungi</taxon>
        <taxon>Dikarya</taxon>
        <taxon>Basidiomycota</taxon>
        <taxon>Agaricomycotina</taxon>
        <taxon>Agaricomycetes</taxon>
        <taxon>Russulales</taxon>
        <taxon>Bondarzewiaceae</taxon>
        <taxon>Bondarzewia</taxon>
    </lineage>
</organism>
<evidence type="ECO:0000256" key="1">
    <source>
        <dbReference type="SAM" id="MobiDB-lite"/>
    </source>
</evidence>
<dbReference type="PANTHER" id="PTHR34883:SF15">
    <property type="entry name" value="EXTRACELLULAR SERINE-RICH PROTEIN"/>
    <property type="match status" value="1"/>
</dbReference>
<keyword evidence="4" id="KW-1185">Reference proteome</keyword>
<comment type="caution">
    <text evidence="3">The sequence shown here is derived from an EMBL/GenBank/DDBJ whole genome shotgun (WGS) entry which is preliminary data.</text>
</comment>
<gene>
    <name evidence="3" type="ORF">EW146_g381</name>
</gene>
<feature type="region of interest" description="Disordered" evidence="1">
    <location>
        <begin position="146"/>
        <end position="218"/>
    </location>
</feature>